<accession>A0A504YDJ2</accession>
<keyword evidence="7 11" id="KW-0472">Membrane</keyword>
<keyword evidence="2 11" id="KW-0812">Transmembrane</keyword>
<dbReference type="InterPro" id="IPR013164">
    <property type="entry name" value="Cadherin_N"/>
</dbReference>
<keyword evidence="4 9" id="KW-0106">Calcium</keyword>
<evidence type="ECO:0000256" key="8">
    <source>
        <dbReference type="ARBA" id="ARBA00023180"/>
    </source>
</evidence>
<feature type="region of interest" description="Disordered" evidence="10">
    <location>
        <begin position="1168"/>
        <end position="1191"/>
    </location>
</feature>
<evidence type="ECO:0000256" key="3">
    <source>
        <dbReference type="ARBA" id="ARBA00022737"/>
    </source>
</evidence>
<evidence type="ECO:0000256" key="10">
    <source>
        <dbReference type="SAM" id="MobiDB-lite"/>
    </source>
</evidence>
<organism evidence="13 14">
    <name type="scientific">Fasciola gigantica</name>
    <name type="common">Giant liver fluke</name>
    <dbReference type="NCBI Taxonomy" id="46835"/>
    <lineage>
        <taxon>Eukaryota</taxon>
        <taxon>Metazoa</taxon>
        <taxon>Spiralia</taxon>
        <taxon>Lophotrochozoa</taxon>
        <taxon>Platyhelminthes</taxon>
        <taxon>Trematoda</taxon>
        <taxon>Digenea</taxon>
        <taxon>Plagiorchiida</taxon>
        <taxon>Echinostomata</taxon>
        <taxon>Echinostomatoidea</taxon>
        <taxon>Fasciolidae</taxon>
        <taxon>Fasciola</taxon>
    </lineage>
</organism>
<evidence type="ECO:0000313" key="13">
    <source>
        <dbReference type="EMBL" id="TPP59204.1"/>
    </source>
</evidence>
<dbReference type="PROSITE" id="PS50268">
    <property type="entry name" value="CADHERIN_2"/>
    <property type="match status" value="5"/>
</dbReference>
<dbReference type="Gene3D" id="2.60.40.60">
    <property type="entry name" value="Cadherins"/>
    <property type="match status" value="6"/>
</dbReference>
<dbReference type="SUPFAM" id="SSF49313">
    <property type="entry name" value="Cadherin-like"/>
    <property type="match status" value="4"/>
</dbReference>
<feature type="domain" description="Cadherin" evidence="12">
    <location>
        <begin position="169"/>
        <end position="284"/>
    </location>
</feature>
<feature type="transmembrane region" description="Helical" evidence="11">
    <location>
        <begin position="1137"/>
        <end position="1159"/>
    </location>
</feature>
<dbReference type="GO" id="GO:0005509">
    <property type="term" value="F:calcium ion binding"/>
    <property type="evidence" value="ECO:0007669"/>
    <property type="project" value="UniProtKB-UniRule"/>
</dbReference>
<evidence type="ECO:0000256" key="4">
    <source>
        <dbReference type="ARBA" id="ARBA00022837"/>
    </source>
</evidence>
<proteinExistence type="predicted"/>
<feature type="domain" description="Cadherin" evidence="12">
    <location>
        <begin position="292"/>
        <end position="411"/>
    </location>
</feature>
<feature type="domain" description="Cadherin" evidence="12">
    <location>
        <begin position="415"/>
        <end position="530"/>
    </location>
</feature>
<dbReference type="InterPro" id="IPR020894">
    <property type="entry name" value="Cadherin_CS"/>
</dbReference>
<dbReference type="PANTHER" id="PTHR24028:SF146">
    <property type="entry name" value="CADHERIN 96CB, ISOFORM D-RELATED"/>
    <property type="match status" value="1"/>
</dbReference>
<dbReference type="GO" id="GO:0005886">
    <property type="term" value="C:plasma membrane"/>
    <property type="evidence" value="ECO:0007669"/>
    <property type="project" value="InterPro"/>
</dbReference>
<gene>
    <name evidence="13" type="ORF">FGIG_11012</name>
</gene>
<evidence type="ECO:0000256" key="6">
    <source>
        <dbReference type="ARBA" id="ARBA00022989"/>
    </source>
</evidence>
<keyword evidence="5" id="KW-0130">Cell adhesion</keyword>
<dbReference type="OrthoDB" id="6252479at2759"/>
<dbReference type="Pfam" id="PF08266">
    <property type="entry name" value="Cadherin_2"/>
    <property type="match status" value="1"/>
</dbReference>
<dbReference type="SMART" id="SM00112">
    <property type="entry name" value="CA"/>
    <property type="match status" value="4"/>
</dbReference>
<name>A0A504YDJ2_FASGI</name>
<dbReference type="EMBL" id="SUNJ01011003">
    <property type="protein sequence ID" value="TPP59204.1"/>
    <property type="molecule type" value="Genomic_DNA"/>
</dbReference>
<feature type="domain" description="Cadherin" evidence="12">
    <location>
        <begin position="674"/>
        <end position="794"/>
    </location>
</feature>
<reference evidence="13 14" key="1">
    <citation type="submission" date="2019-04" db="EMBL/GenBank/DDBJ databases">
        <title>Annotation for the trematode Fasciola gigantica.</title>
        <authorList>
            <person name="Choi Y.-J."/>
        </authorList>
    </citation>
    <scope>NUCLEOTIDE SEQUENCE [LARGE SCALE GENOMIC DNA]</scope>
    <source>
        <strain evidence="13">Uganda_cow_1</strain>
    </source>
</reference>
<feature type="non-terminal residue" evidence="13">
    <location>
        <position position="1"/>
    </location>
</feature>
<dbReference type="InterPro" id="IPR002126">
    <property type="entry name" value="Cadherin-like_dom"/>
</dbReference>
<evidence type="ECO:0000256" key="9">
    <source>
        <dbReference type="PROSITE-ProRule" id="PRU00043"/>
    </source>
</evidence>
<dbReference type="PRINTS" id="PR00205">
    <property type="entry name" value="CADHERIN"/>
</dbReference>
<evidence type="ECO:0000256" key="11">
    <source>
        <dbReference type="SAM" id="Phobius"/>
    </source>
</evidence>
<evidence type="ECO:0000259" key="12">
    <source>
        <dbReference type="PROSITE" id="PS50268"/>
    </source>
</evidence>
<evidence type="ECO:0000256" key="5">
    <source>
        <dbReference type="ARBA" id="ARBA00022889"/>
    </source>
</evidence>
<feature type="domain" description="Cadherin" evidence="12">
    <location>
        <begin position="804"/>
        <end position="931"/>
    </location>
</feature>
<sequence length="1290" mass="144228">ILFLKPQLLRAVGLEEEKTPLPILCVHPISQPISQSATYPVDEYTYFLTYRDTCLSFRLFDSTLSPSAIQFISSAMHYRGLFFDLLRTTRAVLAIFYSLMKLNVKLSLCFSCPLVLFITANNLPPKLTYVVKEEVHIHTFIGNVLLDVQFPKNPMTNRSQLHTDSLSLYELSVNGANLFALDSGTADLHTAARIDREAICPQARVWPRAGLNSPASGGEQMTTAMITGMMRMMIMTPTNTVDQASVEKCKLEFAVVRKLHGSAEEQWVSLTIEIEDVDDNGPTFAELSHPDWSGSYNIWIGEDVAVGYQYPLPIAFDADTGKNALIDYSLELESLNSMEKPVFGLHQESMKNSLDNASPILCVLQPLDHEIRKEYLLRLLACPNSDNKSLNCTRLPVRVLIRDVNDNAPRLVYPSKSVHEMTISESVSLGTVLLKVEASDADDGESGRLSFNLQPAEVPLSPAVSFRNLTPWITIDPSTGELRLARTVSAHETPTLRALVIVSDNGTPRKSTQFMLVVHISDTNNHAPQIVVKNVGCNHEENETNELTIYRTIESKSHVGLVFVSDADLDQNGMVDCWAQAMDDTIRELFGIELKLVATGKVHDQYVYMLQADRSSQPTPVQPVAIKLDRLGMEKPFTTMLIICADKGKPYPLTSSVKLTVNVVDESEQELCFEQKSYNLQLVETNRAHMQLLRIQLQEINVRAQFYLRPTSQENKRPCKQFYLDPLNGTLSIPNGIDREVAETFECLILAKEEQALKSSEINQDEFNVSTGHRAAQAKLTVSVADVNDNAPSIIPSLSVTGFSVIEWDSHMPENVQTVVTYPFLIGTIIARDPDAGENGTITYQLQEVLAEQMGQLAHKELEIQLPRFDVHPQSGQVTLVRDQHMLIDRELVQVYQLRVLLEDCGHVLKRSVIANLPIYVIDVNDNAPEWIPQLVTPADLRGQIDKIDSGEAGLGGVDADPSMRTRIFTLHAPSLLQIAWRKDPSMETGSEWLAELRATDRDRGENARLTFYKLDPSKLAIGVRGHVRNLPNEALEIYSDGTMKLLSTFLNPKWLYISGVLVQDNGNSRKLQALGYFYVNLSNTDWMTGEKQNPLLRPSRLLKVNTELNSEQQPSATESTSRVAPIYAVFTEKFKLIFTILVCSGFVAIITCGLICYLMTRRRPNDRSVETSSLQENALRPSLTMGGTNNFSGQYPVLNTRSEDSHTNGYLSEKTGYHSLPCRAPDKIYNNNEKQPTTFYTSSYQAGVDPCLSLTDNVSNMPIGYELSYPYSPGHFDLKNTIIRISTND</sequence>
<keyword evidence="8" id="KW-0325">Glycoprotein</keyword>
<comment type="subcellular location">
    <subcellularLocation>
        <location evidence="1">Membrane</location>
        <topology evidence="1">Single-pass membrane protein</topology>
    </subcellularLocation>
</comment>
<evidence type="ECO:0000256" key="7">
    <source>
        <dbReference type="ARBA" id="ARBA00023136"/>
    </source>
</evidence>
<evidence type="ECO:0000256" key="1">
    <source>
        <dbReference type="ARBA" id="ARBA00004167"/>
    </source>
</evidence>
<evidence type="ECO:0000313" key="14">
    <source>
        <dbReference type="Proteomes" id="UP000316759"/>
    </source>
</evidence>
<dbReference type="PANTHER" id="PTHR24028">
    <property type="entry name" value="CADHERIN-87A"/>
    <property type="match status" value="1"/>
</dbReference>
<dbReference type="Proteomes" id="UP000316759">
    <property type="component" value="Unassembled WGS sequence"/>
</dbReference>
<keyword evidence="3" id="KW-0677">Repeat</keyword>
<dbReference type="InterPro" id="IPR050174">
    <property type="entry name" value="Protocadherin/Cadherin-CA"/>
</dbReference>
<dbReference type="Pfam" id="PF00028">
    <property type="entry name" value="Cadherin"/>
    <property type="match status" value="1"/>
</dbReference>
<keyword evidence="14" id="KW-1185">Reference proteome</keyword>
<dbReference type="STRING" id="46835.A0A504YDJ2"/>
<dbReference type="PROSITE" id="PS00232">
    <property type="entry name" value="CADHERIN_1"/>
    <property type="match status" value="3"/>
</dbReference>
<dbReference type="InterPro" id="IPR015919">
    <property type="entry name" value="Cadherin-like_sf"/>
</dbReference>
<evidence type="ECO:0000256" key="2">
    <source>
        <dbReference type="ARBA" id="ARBA00022692"/>
    </source>
</evidence>
<comment type="caution">
    <text evidence="13">The sequence shown here is derived from an EMBL/GenBank/DDBJ whole genome shotgun (WGS) entry which is preliminary data.</text>
</comment>
<dbReference type="CDD" id="cd11304">
    <property type="entry name" value="Cadherin_repeat"/>
    <property type="match status" value="4"/>
</dbReference>
<dbReference type="GO" id="GO:0007156">
    <property type="term" value="P:homophilic cell adhesion via plasma membrane adhesion molecules"/>
    <property type="evidence" value="ECO:0007669"/>
    <property type="project" value="InterPro"/>
</dbReference>
<keyword evidence="6 11" id="KW-1133">Transmembrane helix</keyword>
<protein>
    <recommendedName>
        <fullName evidence="12">Cadherin domain-containing protein</fullName>
    </recommendedName>
</protein>